<evidence type="ECO:0000313" key="5">
    <source>
        <dbReference type="Proteomes" id="UP000467249"/>
    </source>
</evidence>
<organism evidence="4 5">
    <name type="scientific">Mycolicibacterium anyangense</name>
    <dbReference type="NCBI Taxonomy" id="1431246"/>
    <lineage>
        <taxon>Bacteria</taxon>
        <taxon>Bacillati</taxon>
        <taxon>Actinomycetota</taxon>
        <taxon>Actinomycetes</taxon>
        <taxon>Mycobacteriales</taxon>
        <taxon>Mycobacteriaceae</taxon>
        <taxon>Mycolicibacterium</taxon>
    </lineage>
</organism>
<dbReference type="PANTHER" id="PTHR33371:SF4">
    <property type="entry name" value="INTERMEMBRANE PHOSPHOLIPID TRANSPORT SYSTEM BINDING PROTEIN MLAD"/>
    <property type="match status" value="1"/>
</dbReference>
<dbReference type="InterPro" id="IPR052336">
    <property type="entry name" value="MlaD_Phospholipid_Transporter"/>
</dbReference>
<dbReference type="EMBL" id="AP022620">
    <property type="protein sequence ID" value="BBZ77139.1"/>
    <property type="molecule type" value="Genomic_DNA"/>
</dbReference>
<dbReference type="InterPro" id="IPR003399">
    <property type="entry name" value="Mce/MlaD"/>
</dbReference>
<feature type="compositionally biased region" description="Low complexity" evidence="1">
    <location>
        <begin position="439"/>
        <end position="452"/>
    </location>
</feature>
<feature type="domain" description="Mammalian cell entry C-terminal" evidence="3">
    <location>
        <begin position="117"/>
        <end position="294"/>
    </location>
</feature>
<dbReference type="KEGG" id="many:MANY_24760"/>
<dbReference type="AlphaFoldDB" id="A0A6N4W7X3"/>
<dbReference type="Pfam" id="PF02470">
    <property type="entry name" value="MlaD"/>
    <property type="match status" value="1"/>
</dbReference>
<dbReference type="InterPro" id="IPR024516">
    <property type="entry name" value="Mce_C"/>
</dbReference>
<keyword evidence="5" id="KW-1185">Reference proteome</keyword>
<dbReference type="Pfam" id="PF11887">
    <property type="entry name" value="Mce4_CUP1"/>
    <property type="match status" value="1"/>
</dbReference>
<dbReference type="GO" id="GO:0005576">
    <property type="term" value="C:extracellular region"/>
    <property type="evidence" value="ECO:0007669"/>
    <property type="project" value="TreeGrafter"/>
</dbReference>
<evidence type="ECO:0000259" key="2">
    <source>
        <dbReference type="Pfam" id="PF02470"/>
    </source>
</evidence>
<dbReference type="NCBIfam" id="TIGR00996">
    <property type="entry name" value="Mtu_fam_mce"/>
    <property type="match status" value="1"/>
</dbReference>
<dbReference type="PANTHER" id="PTHR33371">
    <property type="entry name" value="INTERMEMBRANE PHOSPHOLIPID TRANSPORT SYSTEM BINDING PROTEIN MLAD-RELATED"/>
    <property type="match status" value="1"/>
</dbReference>
<dbReference type="RefSeq" id="WP_163804496.1">
    <property type="nucleotide sequence ID" value="NZ_AP022620.1"/>
</dbReference>
<sequence>MKLTRTTARMALSAVLAATLAVGGFMAWRVLGSGDQTVVVAYFDNSNGIYVGDDVLIAGVRVGKIDKIEPQPLDAKITFSLDNKYRVPADVNAVILTPALVSARAIQLTPTYSSGPVLSSGAVIPRERTAVPMEWDDLRKQLEKLTAALQPTEPGGVSTLGSFINTAADNVRGQGANIREALIQASQVFSALGDHKDDIFASVKNLSTLVAALNTTNDVIRQLNDNFAAVTGVFDNDPNEVAGAVKDLNDVVVKAQRFVADNREAVGAAADKLAPVTQALIESIDDIKQLLHVAPNSLANFTSIYEPAGGALTGALAVNNFSNPIQFLCGAIQAASRLGSEQAAKLCVQYLAPIVKNRQFNFPPFGANPFVGAQARPNEVTFSEDWLRPLTEAGRVRDFYEGTPQPAAAPDVPSPTPMPGAAEASTPTAGEPAQTDPNSGLAGMMLPAGGGS</sequence>
<evidence type="ECO:0000313" key="4">
    <source>
        <dbReference type="EMBL" id="BBZ77139.1"/>
    </source>
</evidence>
<reference evidence="4 5" key="1">
    <citation type="journal article" date="2019" name="Emerg. Microbes Infect.">
        <title>Comprehensive subspecies identification of 175 nontuberculous mycobacteria species based on 7547 genomic profiles.</title>
        <authorList>
            <person name="Matsumoto Y."/>
            <person name="Kinjo T."/>
            <person name="Motooka D."/>
            <person name="Nabeya D."/>
            <person name="Jung N."/>
            <person name="Uechi K."/>
            <person name="Horii T."/>
            <person name="Iida T."/>
            <person name="Fujita J."/>
            <person name="Nakamura S."/>
        </authorList>
    </citation>
    <scope>NUCLEOTIDE SEQUENCE [LARGE SCALE GENOMIC DNA]</scope>
    <source>
        <strain evidence="4 5">JCM 30275</strain>
    </source>
</reference>
<accession>A0A6N4W7X3</accession>
<gene>
    <name evidence="4" type="primary">mce3D_3</name>
    <name evidence="4" type="ORF">MANY_24760</name>
</gene>
<name>A0A6N4W7X3_9MYCO</name>
<feature type="region of interest" description="Disordered" evidence="1">
    <location>
        <begin position="401"/>
        <end position="452"/>
    </location>
</feature>
<evidence type="ECO:0000256" key="1">
    <source>
        <dbReference type="SAM" id="MobiDB-lite"/>
    </source>
</evidence>
<evidence type="ECO:0000259" key="3">
    <source>
        <dbReference type="Pfam" id="PF11887"/>
    </source>
</evidence>
<dbReference type="Proteomes" id="UP000467249">
    <property type="component" value="Chromosome"/>
</dbReference>
<feature type="domain" description="Mce/MlaD" evidence="2">
    <location>
        <begin position="37"/>
        <end position="110"/>
    </location>
</feature>
<protein>
    <submittedName>
        <fullName evidence="4">Mce family protein Mce3D</fullName>
    </submittedName>
</protein>
<proteinExistence type="predicted"/>
<dbReference type="InterPro" id="IPR005693">
    <property type="entry name" value="Mce"/>
</dbReference>